<name>A0A127F9C4_STEDE</name>
<reference evidence="1 2" key="1">
    <citation type="submission" date="2015-06" db="EMBL/GenBank/DDBJ databases">
        <title>A Comprehensive Approach to Explore the Metabolic and Phylogenetic Diversity of Bacterial Steroid Degradation in the Environment: Testosterone as an Example.</title>
        <authorList>
            <person name="Yang F.-C."/>
            <person name="Chen Y.-L."/>
            <person name="Yu C.-P."/>
            <person name="Tang S.-L."/>
            <person name="Wang P.-H."/>
            <person name="Ismail W."/>
            <person name="Wang C.-H."/>
            <person name="Yang C.-Y."/>
            <person name="Chiang Y.-R."/>
        </authorList>
    </citation>
    <scope>NUCLEOTIDE SEQUENCE [LARGE SCALE GENOMIC DNA]</scope>
    <source>
        <strain evidence="1 2">DSM 18526</strain>
    </source>
</reference>
<evidence type="ECO:0000313" key="1">
    <source>
        <dbReference type="EMBL" id="AMN46195.1"/>
    </source>
</evidence>
<dbReference type="AlphaFoldDB" id="A0A127F9C4"/>
<evidence type="ECO:0000313" key="2">
    <source>
        <dbReference type="Proteomes" id="UP000070250"/>
    </source>
</evidence>
<dbReference type="STRING" id="465721.ACG33_03555"/>
<accession>A0A127F9C4</accession>
<evidence type="ECO:0008006" key="3">
    <source>
        <dbReference type="Google" id="ProtNLM"/>
    </source>
</evidence>
<organism evidence="1 2">
    <name type="scientific">Steroidobacter denitrificans</name>
    <dbReference type="NCBI Taxonomy" id="465721"/>
    <lineage>
        <taxon>Bacteria</taxon>
        <taxon>Pseudomonadati</taxon>
        <taxon>Pseudomonadota</taxon>
        <taxon>Gammaproteobacteria</taxon>
        <taxon>Steroidobacterales</taxon>
        <taxon>Steroidobacteraceae</taxon>
        <taxon>Steroidobacter</taxon>
    </lineage>
</organism>
<dbReference type="OrthoDB" id="9774179at2"/>
<dbReference type="RefSeq" id="WP_066918746.1">
    <property type="nucleotide sequence ID" value="NZ_CP011971.1"/>
</dbReference>
<protein>
    <recommendedName>
        <fullName evidence="3">MaoC-like domain-containing protein</fullName>
    </recommendedName>
</protein>
<keyword evidence="2" id="KW-1185">Reference proteome</keyword>
<dbReference type="SUPFAM" id="SSF54637">
    <property type="entry name" value="Thioesterase/thiol ester dehydrase-isomerase"/>
    <property type="match status" value="1"/>
</dbReference>
<dbReference type="EMBL" id="CP011971">
    <property type="protein sequence ID" value="AMN46195.1"/>
    <property type="molecule type" value="Genomic_DNA"/>
</dbReference>
<gene>
    <name evidence="1" type="ORF">ACG33_03555</name>
</gene>
<dbReference type="KEGG" id="sdf:ACG33_03555"/>
<sequence>MQLPPVKDICYDDVKVGEEIPSISIGPLSHTQFLFIASSHHDWYPGHHDVEYARAQGLPDIFMNATWQHGLLQRLVCGWAGPNSIPRKIKYRMGRPVVRYDTVTGKGVVTGKRIENGEHLIDLDIWLDKQDAEKVTTGSATVVLPAPGEAAKGDVK</sequence>
<dbReference type="Proteomes" id="UP000070250">
    <property type="component" value="Chromosome"/>
</dbReference>
<proteinExistence type="predicted"/>
<dbReference type="Gene3D" id="3.10.129.10">
    <property type="entry name" value="Hotdog Thioesterase"/>
    <property type="match status" value="1"/>
</dbReference>
<dbReference type="InterPro" id="IPR029069">
    <property type="entry name" value="HotDog_dom_sf"/>
</dbReference>